<dbReference type="Proteomes" id="UP000663828">
    <property type="component" value="Unassembled WGS sequence"/>
</dbReference>
<sequence>MPVFHTIASKDIWLGDHVYIWSSVFHQHHGIVIFVDRNDPDESQVLEFSTYDGSRKPNRARIQVVSLKRFRKDCSLKRVVYGSRYARFKRAGTAYESQCLAPEIAVDNAHLVLEQINYGDGFIEPNNLTKPWTAEEAHGYNLFIRNCECLAYWCKTGRWISAQVIQLVENVSKYLLAIIKAIIDSLVREKLIPSIGQEALSEMIESILPACSSKFCVFAFAIQALLTYLTYGAAGITPWIGGFIGSLIGFVVGDFLGRLVVNGVAQLNDAFFAN</sequence>
<organism evidence="2 3">
    <name type="scientific">Adineta ricciae</name>
    <name type="common">Rotifer</name>
    <dbReference type="NCBI Taxonomy" id="249248"/>
    <lineage>
        <taxon>Eukaryota</taxon>
        <taxon>Metazoa</taxon>
        <taxon>Spiralia</taxon>
        <taxon>Gnathifera</taxon>
        <taxon>Rotifera</taxon>
        <taxon>Eurotatoria</taxon>
        <taxon>Bdelloidea</taxon>
        <taxon>Adinetida</taxon>
        <taxon>Adinetidae</taxon>
        <taxon>Adineta</taxon>
    </lineage>
</organism>
<dbReference type="EMBL" id="CAJNOR010003989">
    <property type="protein sequence ID" value="CAF1465707.1"/>
    <property type="molecule type" value="Genomic_DNA"/>
</dbReference>
<gene>
    <name evidence="2" type="ORF">XAT740_LOCUS37689</name>
</gene>
<protein>
    <recommendedName>
        <fullName evidence="4">LRAT domain-containing protein</fullName>
    </recommendedName>
</protein>
<proteinExistence type="predicted"/>
<evidence type="ECO:0000256" key="1">
    <source>
        <dbReference type="SAM" id="Phobius"/>
    </source>
</evidence>
<name>A0A815QNY2_ADIRI</name>
<keyword evidence="1" id="KW-0812">Transmembrane</keyword>
<feature type="transmembrane region" description="Helical" evidence="1">
    <location>
        <begin position="240"/>
        <end position="261"/>
    </location>
</feature>
<comment type="caution">
    <text evidence="2">The sequence shown here is derived from an EMBL/GenBank/DDBJ whole genome shotgun (WGS) entry which is preliminary data.</text>
</comment>
<keyword evidence="1" id="KW-0472">Membrane</keyword>
<accession>A0A815QNY2</accession>
<dbReference type="Gene3D" id="3.90.1720.10">
    <property type="entry name" value="endopeptidase domain like (from Nostoc punctiforme)"/>
    <property type="match status" value="1"/>
</dbReference>
<evidence type="ECO:0000313" key="3">
    <source>
        <dbReference type="Proteomes" id="UP000663828"/>
    </source>
</evidence>
<evidence type="ECO:0008006" key="4">
    <source>
        <dbReference type="Google" id="ProtNLM"/>
    </source>
</evidence>
<feature type="transmembrane region" description="Helical" evidence="1">
    <location>
        <begin position="215"/>
        <end position="234"/>
    </location>
</feature>
<dbReference type="PANTHER" id="PTHR46137:SF3">
    <property type="entry name" value="OS05G0310600 PROTEIN"/>
    <property type="match status" value="1"/>
</dbReference>
<reference evidence="2" key="1">
    <citation type="submission" date="2021-02" db="EMBL/GenBank/DDBJ databases">
        <authorList>
            <person name="Nowell W R."/>
        </authorList>
    </citation>
    <scope>NUCLEOTIDE SEQUENCE</scope>
</reference>
<evidence type="ECO:0000313" key="2">
    <source>
        <dbReference type="EMBL" id="CAF1465707.1"/>
    </source>
</evidence>
<dbReference type="AlphaFoldDB" id="A0A815QNY2"/>
<dbReference type="PANTHER" id="PTHR46137">
    <property type="entry name" value="OS05G0310600 PROTEIN"/>
    <property type="match status" value="1"/>
</dbReference>
<keyword evidence="3" id="KW-1185">Reference proteome</keyword>
<keyword evidence="1" id="KW-1133">Transmembrane helix</keyword>